<dbReference type="SUPFAM" id="SSF53300">
    <property type="entry name" value="vWA-like"/>
    <property type="match status" value="1"/>
</dbReference>
<evidence type="ECO:0000313" key="3">
    <source>
        <dbReference type="Proteomes" id="UP001227230"/>
    </source>
</evidence>
<dbReference type="InterPro" id="IPR036465">
    <property type="entry name" value="vWFA_dom_sf"/>
</dbReference>
<evidence type="ECO:0000313" key="2">
    <source>
        <dbReference type="EMBL" id="WKA10963.1"/>
    </source>
</evidence>
<keyword evidence="3" id="KW-1185">Reference proteome</keyword>
<dbReference type="PANTHER" id="PTHR10857">
    <property type="entry name" value="COPINE"/>
    <property type="match status" value="1"/>
</dbReference>
<gene>
    <name evidence="2" type="ORF">VitviT2T_028503</name>
</gene>
<dbReference type="InterPro" id="IPR010734">
    <property type="entry name" value="Copine_C"/>
</dbReference>
<reference evidence="2 3" key="1">
    <citation type="journal article" date="2023" name="Hortic Res">
        <title>The complete reference genome for grapevine (Vitis vinifera L.) genetics and breeding.</title>
        <authorList>
            <person name="Shi X."/>
            <person name="Cao S."/>
            <person name="Wang X."/>
            <person name="Huang S."/>
            <person name="Wang Y."/>
            <person name="Liu Z."/>
            <person name="Liu W."/>
            <person name="Leng X."/>
            <person name="Peng Y."/>
            <person name="Wang N."/>
            <person name="Wang Y."/>
            <person name="Ma Z."/>
            <person name="Xu X."/>
            <person name="Zhang F."/>
            <person name="Xue H."/>
            <person name="Zhong H."/>
            <person name="Wang Y."/>
            <person name="Zhang K."/>
            <person name="Velt A."/>
            <person name="Avia K."/>
            <person name="Holtgrawe D."/>
            <person name="Grimplet J."/>
            <person name="Matus J.T."/>
            <person name="Ware D."/>
            <person name="Wu X."/>
            <person name="Wang H."/>
            <person name="Liu C."/>
            <person name="Fang Y."/>
            <person name="Rustenholz C."/>
            <person name="Cheng Z."/>
            <person name="Xiao H."/>
            <person name="Zhou Y."/>
        </authorList>
    </citation>
    <scope>NUCLEOTIDE SEQUENCE [LARGE SCALE GENOMIC DNA]</scope>
    <source>
        <strain evidence="3">cv. Pinot noir / PN40024</strain>
        <tissue evidence="2">Leaf</tissue>
    </source>
</reference>
<name>A0ABY9DV77_VITVI</name>
<dbReference type="Proteomes" id="UP001227230">
    <property type="component" value="Chromosome 18"/>
</dbReference>
<dbReference type="InterPro" id="IPR045052">
    <property type="entry name" value="Copine"/>
</dbReference>
<accession>A0ABY9DV77</accession>
<dbReference type="EMBL" id="CP126665">
    <property type="protein sequence ID" value="WKA10963.1"/>
    <property type="molecule type" value="Genomic_DNA"/>
</dbReference>
<sequence>MVAVDFTASNGNPRTPDSLHYIDPSSRFNAYQHAIMDVGEVIQFYDFDRCFPAWGFRGRIMDGTISHCFNMNGSASGVEVERVQGIMATYASALNHVALTGLTLFGQVINNVVEIAGQSLYYNSCKYFVLLIITDGVLTDLQDTKDALVRASDLPLSILIVGMGGAHF</sequence>
<proteinExistence type="predicted"/>
<feature type="domain" description="Copine C-terminal" evidence="1">
    <location>
        <begin position="18"/>
        <end position="168"/>
    </location>
</feature>
<organism evidence="2 3">
    <name type="scientific">Vitis vinifera</name>
    <name type="common">Grape</name>
    <dbReference type="NCBI Taxonomy" id="29760"/>
    <lineage>
        <taxon>Eukaryota</taxon>
        <taxon>Viridiplantae</taxon>
        <taxon>Streptophyta</taxon>
        <taxon>Embryophyta</taxon>
        <taxon>Tracheophyta</taxon>
        <taxon>Spermatophyta</taxon>
        <taxon>Magnoliopsida</taxon>
        <taxon>eudicotyledons</taxon>
        <taxon>Gunneridae</taxon>
        <taxon>Pentapetalae</taxon>
        <taxon>rosids</taxon>
        <taxon>Vitales</taxon>
        <taxon>Vitaceae</taxon>
        <taxon>Viteae</taxon>
        <taxon>Vitis</taxon>
    </lineage>
</organism>
<evidence type="ECO:0000259" key="1">
    <source>
        <dbReference type="Pfam" id="PF07002"/>
    </source>
</evidence>
<dbReference type="Pfam" id="PF07002">
    <property type="entry name" value="Copine"/>
    <property type="match status" value="1"/>
</dbReference>
<protein>
    <recommendedName>
        <fullName evidence="1">Copine C-terminal domain-containing protein</fullName>
    </recommendedName>
</protein>
<dbReference type="PANTHER" id="PTHR10857:SF120">
    <property type="entry name" value="PROTEIN BONZAI 3"/>
    <property type="match status" value="1"/>
</dbReference>